<keyword evidence="1" id="KW-0805">Transcription regulation</keyword>
<dbReference type="PRINTS" id="PR00032">
    <property type="entry name" value="HTHARAC"/>
</dbReference>
<sequence>MNSKLNINALTKEYSTNIMVDKIRNGKYDTVSPHSTTLHRHTIFQIVWIYKGDGEHLIEQKKYSFSEGSLFLLAPHYLHQIKYHDVDGFVVSFSDTFLNKTQYKSTLLFYDPQECFIKVLDAEQELLNTEFEHLYHYFKTPNLLEKDIILQNYIHILLTKIKGFKIVNQGVDVITNNHKFKLAEDFISLVRNNFSQEKKIEFYIRKLAVSQRKLNDVICTVTGVPPARFIEQYTLNEAVRLVCFSNYTIKEIAGFVGYFDCSYFTKAFKKHFDKTPTQYRMWYKEK</sequence>
<evidence type="ECO:0000313" key="5">
    <source>
        <dbReference type="EMBL" id="AZQ63822.1"/>
    </source>
</evidence>
<dbReference type="GO" id="GO:0043565">
    <property type="term" value="F:sequence-specific DNA binding"/>
    <property type="evidence" value="ECO:0007669"/>
    <property type="project" value="InterPro"/>
</dbReference>
<protein>
    <submittedName>
        <fullName evidence="5">AraC family transcriptional regulator</fullName>
    </submittedName>
</protein>
<dbReference type="InterPro" id="IPR018060">
    <property type="entry name" value="HTH_AraC"/>
</dbReference>
<dbReference type="PANTHER" id="PTHR43280">
    <property type="entry name" value="ARAC-FAMILY TRANSCRIPTIONAL REGULATOR"/>
    <property type="match status" value="1"/>
</dbReference>
<keyword evidence="6" id="KW-1185">Reference proteome</keyword>
<dbReference type="AlphaFoldDB" id="A0A3S9P6Y7"/>
<dbReference type="Gene3D" id="1.10.10.60">
    <property type="entry name" value="Homeodomain-like"/>
    <property type="match status" value="1"/>
</dbReference>
<dbReference type="SUPFAM" id="SSF51215">
    <property type="entry name" value="Regulatory protein AraC"/>
    <property type="match status" value="1"/>
</dbReference>
<evidence type="ECO:0000313" key="6">
    <source>
        <dbReference type="Proteomes" id="UP000267268"/>
    </source>
</evidence>
<keyword evidence="2" id="KW-0238">DNA-binding</keyword>
<gene>
    <name evidence="5" type="ORF">EI427_16790</name>
</gene>
<dbReference type="PANTHER" id="PTHR43280:SF32">
    <property type="entry name" value="TRANSCRIPTIONAL REGULATORY PROTEIN"/>
    <property type="match status" value="1"/>
</dbReference>
<proteinExistence type="predicted"/>
<dbReference type="InterPro" id="IPR009057">
    <property type="entry name" value="Homeodomain-like_sf"/>
</dbReference>
<dbReference type="OrthoDB" id="9793451at2"/>
<name>A0A3S9P6Y7_9BACT</name>
<accession>A0A3S9P6Y7</accession>
<dbReference type="Pfam" id="PF12833">
    <property type="entry name" value="HTH_18"/>
    <property type="match status" value="1"/>
</dbReference>
<evidence type="ECO:0000256" key="1">
    <source>
        <dbReference type="ARBA" id="ARBA00023015"/>
    </source>
</evidence>
<dbReference type="SUPFAM" id="SSF46689">
    <property type="entry name" value="Homeodomain-like"/>
    <property type="match status" value="1"/>
</dbReference>
<dbReference type="Pfam" id="PF02311">
    <property type="entry name" value="AraC_binding"/>
    <property type="match status" value="1"/>
</dbReference>
<dbReference type="Proteomes" id="UP000267268">
    <property type="component" value="Chromosome 1"/>
</dbReference>
<dbReference type="InterPro" id="IPR037923">
    <property type="entry name" value="HTH-like"/>
</dbReference>
<evidence type="ECO:0000259" key="4">
    <source>
        <dbReference type="PROSITE" id="PS01124"/>
    </source>
</evidence>
<evidence type="ECO:0000256" key="3">
    <source>
        <dbReference type="ARBA" id="ARBA00023163"/>
    </source>
</evidence>
<dbReference type="InterPro" id="IPR020449">
    <property type="entry name" value="Tscrpt_reg_AraC-type_HTH"/>
</dbReference>
<dbReference type="Gene3D" id="2.60.120.10">
    <property type="entry name" value="Jelly Rolls"/>
    <property type="match status" value="1"/>
</dbReference>
<dbReference type="RefSeq" id="WP_126616904.1">
    <property type="nucleotide sequence ID" value="NZ_CP034562.1"/>
</dbReference>
<reference evidence="5 6" key="1">
    <citation type="submission" date="2018-12" db="EMBL/GenBank/DDBJ databases">
        <title>Flammeovirga pectinis sp. nov., isolated from the gut of the Korean scallop, Patinopecten yessoensis.</title>
        <authorList>
            <person name="Bae J.-W."/>
            <person name="Jeong Y.-S."/>
            <person name="Kang W."/>
        </authorList>
    </citation>
    <scope>NUCLEOTIDE SEQUENCE [LARGE SCALE GENOMIC DNA]</scope>
    <source>
        <strain evidence="5 6">L12M1</strain>
    </source>
</reference>
<organism evidence="5 6">
    <name type="scientific">Flammeovirga pectinis</name>
    <dbReference type="NCBI Taxonomy" id="2494373"/>
    <lineage>
        <taxon>Bacteria</taxon>
        <taxon>Pseudomonadati</taxon>
        <taxon>Bacteroidota</taxon>
        <taxon>Cytophagia</taxon>
        <taxon>Cytophagales</taxon>
        <taxon>Flammeovirgaceae</taxon>
        <taxon>Flammeovirga</taxon>
    </lineage>
</organism>
<dbReference type="InterPro" id="IPR003313">
    <property type="entry name" value="AraC-bd"/>
</dbReference>
<dbReference type="GO" id="GO:0003700">
    <property type="term" value="F:DNA-binding transcription factor activity"/>
    <property type="evidence" value="ECO:0007669"/>
    <property type="project" value="InterPro"/>
</dbReference>
<feature type="domain" description="HTH araC/xylS-type" evidence="4">
    <location>
        <begin position="184"/>
        <end position="282"/>
    </location>
</feature>
<keyword evidence="3" id="KW-0804">Transcription</keyword>
<evidence type="ECO:0000256" key="2">
    <source>
        <dbReference type="ARBA" id="ARBA00023125"/>
    </source>
</evidence>
<dbReference type="SMART" id="SM00342">
    <property type="entry name" value="HTH_ARAC"/>
    <property type="match status" value="1"/>
</dbReference>
<dbReference type="KEGG" id="fll:EI427_16790"/>
<dbReference type="PROSITE" id="PS01124">
    <property type="entry name" value="HTH_ARAC_FAMILY_2"/>
    <property type="match status" value="1"/>
</dbReference>
<dbReference type="EMBL" id="CP034562">
    <property type="protein sequence ID" value="AZQ63822.1"/>
    <property type="molecule type" value="Genomic_DNA"/>
</dbReference>
<dbReference type="InterPro" id="IPR014710">
    <property type="entry name" value="RmlC-like_jellyroll"/>
</dbReference>